<dbReference type="Proteomes" id="UP000050794">
    <property type="component" value="Unassembled WGS sequence"/>
</dbReference>
<accession>A0A183V5W9</accession>
<evidence type="ECO:0000313" key="2">
    <source>
        <dbReference type="EMBL" id="VDM47460.1"/>
    </source>
</evidence>
<name>A0A183V5W9_TOXCA</name>
<evidence type="ECO:0000313" key="4">
    <source>
        <dbReference type="WBParaSite" id="TCNE_0001614001-mRNA-1"/>
    </source>
</evidence>
<proteinExistence type="predicted"/>
<evidence type="ECO:0000256" key="1">
    <source>
        <dbReference type="SAM" id="MobiDB-lite"/>
    </source>
</evidence>
<protein>
    <submittedName>
        <fullName evidence="2 4">Uncharacterized protein</fullName>
    </submittedName>
</protein>
<reference evidence="2 3" key="2">
    <citation type="submission" date="2018-11" db="EMBL/GenBank/DDBJ databases">
        <authorList>
            <consortium name="Pathogen Informatics"/>
        </authorList>
    </citation>
    <scope>NUCLEOTIDE SEQUENCE [LARGE SCALE GENOMIC DNA]</scope>
</reference>
<sequence>MGKRLERQNRCVVDKNVSRTHVMQKHERKSRAMVPVTAAQLSVSCGKQEQKGRKMKNNRACFECDHLMYIKLSLKMQVQGQAEKGDKWAERTVDATSGKDERGRSEDAALRDADSPTFWRPNAGTRWTNFDNIGVIRSRRTLGRFS</sequence>
<feature type="compositionally biased region" description="Basic and acidic residues" evidence="1">
    <location>
        <begin position="83"/>
        <end position="114"/>
    </location>
</feature>
<evidence type="ECO:0000313" key="3">
    <source>
        <dbReference type="Proteomes" id="UP000050794"/>
    </source>
</evidence>
<feature type="region of interest" description="Disordered" evidence="1">
    <location>
        <begin position="81"/>
        <end position="117"/>
    </location>
</feature>
<keyword evidence="3" id="KW-1185">Reference proteome</keyword>
<gene>
    <name evidence="2" type="ORF">TCNE_LOCUS16139</name>
</gene>
<dbReference type="AlphaFoldDB" id="A0A183V5W9"/>
<reference evidence="4" key="1">
    <citation type="submission" date="2016-06" db="UniProtKB">
        <authorList>
            <consortium name="WormBaseParasite"/>
        </authorList>
    </citation>
    <scope>IDENTIFICATION</scope>
</reference>
<dbReference type="WBParaSite" id="TCNE_0001614001-mRNA-1">
    <property type="protein sequence ID" value="TCNE_0001614001-mRNA-1"/>
    <property type="gene ID" value="TCNE_0001614001"/>
</dbReference>
<organism evidence="3 4">
    <name type="scientific">Toxocara canis</name>
    <name type="common">Canine roundworm</name>
    <dbReference type="NCBI Taxonomy" id="6265"/>
    <lineage>
        <taxon>Eukaryota</taxon>
        <taxon>Metazoa</taxon>
        <taxon>Ecdysozoa</taxon>
        <taxon>Nematoda</taxon>
        <taxon>Chromadorea</taxon>
        <taxon>Rhabditida</taxon>
        <taxon>Spirurina</taxon>
        <taxon>Ascaridomorpha</taxon>
        <taxon>Ascaridoidea</taxon>
        <taxon>Toxocaridae</taxon>
        <taxon>Toxocara</taxon>
    </lineage>
</organism>
<dbReference type="EMBL" id="UYWY01023356">
    <property type="protein sequence ID" value="VDM47460.1"/>
    <property type="molecule type" value="Genomic_DNA"/>
</dbReference>